<dbReference type="NCBIfam" id="TIGR02937">
    <property type="entry name" value="sigma70-ECF"/>
    <property type="match status" value="1"/>
</dbReference>
<dbReference type="InterPro" id="IPR007624">
    <property type="entry name" value="RNA_pol_sigma70_r3"/>
</dbReference>
<dbReference type="InterPro" id="IPR036388">
    <property type="entry name" value="WH-like_DNA-bd_sf"/>
</dbReference>
<dbReference type="CDD" id="cd06171">
    <property type="entry name" value="Sigma70_r4"/>
    <property type="match status" value="1"/>
</dbReference>
<dbReference type="InterPro" id="IPR013325">
    <property type="entry name" value="RNA_pol_sigma_r2"/>
</dbReference>
<keyword evidence="4" id="KW-0804">Transcription</keyword>
<protein>
    <submittedName>
        <fullName evidence="9">Uncharacterized protein</fullName>
    </submittedName>
</protein>
<dbReference type="GO" id="GO:0003677">
    <property type="term" value="F:DNA binding"/>
    <property type="evidence" value="ECO:0007669"/>
    <property type="project" value="UniProtKB-KW"/>
</dbReference>
<dbReference type="SUPFAM" id="SSF88659">
    <property type="entry name" value="Sigma3 and sigma4 domains of RNA polymerase sigma factors"/>
    <property type="match status" value="2"/>
</dbReference>
<dbReference type="SUPFAM" id="SSF88946">
    <property type="entry name" value="Sigma2 domain of RNA polymerase sigma factors"/>
    <property type="match status" value="1"/>
</dbReference>
<name>A0A8J3Q5I7_9ACTN</name>
<dbReference type="GO" id="GO:0006352">
    <property type="term" value="P:DNA-templated transcription initiation"/>
    <property type="evidence" value="ECO:0007669"/>
    <property type="project" value="InterPro"/>
</dbReference>
<evidence type="ECO:0000256" key="1">
    <source>
        <dbReference type="ARBA" id="ARBA00023015"/>
    </source>
</evidence>
<evidence type="ECO:0000259" key="7">
    <source>
        <dbReference type="Pfam" id="PF04542"/>
    </source>
</evidence>
<gene>
    <name evidence="9" type="ORF">Rhe02_16570</name>
</gene>
<accession>A0A8J3Q5I7</accession>
<evidence type="ECO:0000259" key="8">
    <source>
        <dbReference type="Pfam" id="PF04545"/>
    </source>
</evidence>
<dbReference type="Pfam" id="PF04539">
    <property type="entry name" value="Sigma70_r3"/>
    <property type="match status" value="1"/>
</dbReference>
<dbReference type="PRINTS" id="PR00046">
    <property type="entry name" value="SIGMA70FCT"/>
</dbReference>
<feature type="region of interest" description="Disordered" evidence="5">
    <location>
        <begin position="1"/>
        <end position="20"/>
    </location>
</feature>
<dbReference type="Gene3D" id="1.20.120.1810">
    <property type="match status" value="1"/>
</dbReference>
<keyword evidence="2" id="KW-0731">Sigma factor</keyword>
<dbReference type="InterPro" id="IPR014284">
    <property type="entry name" value="RNA_pol_sigma-70_dom"/>
</dbReference>
<evidence type="ECO:0000259" key="6">
    <source>
        <dbReference type="Pfam" id="PF04539"/>
    </source>
</evidence>
<dbReference type="InterPro" id="IPR013324">
    <property type="entry name" value="RNA_pol_sigma_r3/r4-like"/>
</dbReference>
<feature type="domain" description="RNA polymerase sigma-70 region 4" evidence="8">
    <location>
        <begin position="193"/>
        <end position="240"/>
    </location>
</feature>
<evidence type="ECO:0000256" key="4">
    <source>
        <dbReference type="ARBA" id="ARBA00023163"/>
    </source>
</evidence>
<proteinExistence type="predicted"/>
<keyword evidence="10" id="KW-1185">Reference proteome</keyword>
<feature type="domain" description="RNA polymerase sigma-70 region 3" evidence="6">
    <location>
        <begin position="113"/>
        <end position="173"/>
    </location>
</feature>
<reference evidence="9" key="1">
    <citation type="submission" date="2021-01" db="EMBL/GenBank/DDBJ databases">
        <title>Whole genome shotgun sequence of Rhizocola hellebori NBRC 109834.</title>
        <authorList>
            <person name="Komaki H."/>
            <person name="Tamura T."/>
        </authorList>
    </citation>
    <scope>NUCLEOTIDE SEQUENCE</scope>
    <source>
        <strain evidence="9">NBRC 109834</strain>
    </source>
</reference>
<comment type="caution">
    <text evidence="9">The sequence shown here is derived from an EMBL/GenBank/DDBJ whole genome shotgun (WGS) entry which is preliminary data.</text>
</comment>
<evidence type="ECO:0000256" key="2">
    <source>
        <dbReference type="ARBA" id="ARBA00023082"/>
    </source>
</evidence>
<keyword evidence="1" id="KW-0805">Transcription regulation</keyword>
<sequence length="246" mass="26847">MSLPSVATSPPLHCGPDMGSAQRRQDLIASHIPMATRVARSFGGRGEDLDDLIQVALLELVKAASKFDPARGVAFAQYAYPCIAGGVKKHFRDNGWSLRVARRTQELHLQTSHAIPALTQLLGRHPTVTDLAAHLHLSEVDAREGVQGGLAYSTRSLNSPVGDSENTEPGLLIGGLDERIESVPDRLLLGVHMAVLPRREQDVLRLRFSADLSQNEIAKRLGISQMQVSRLLARSIDQLRIAMLPH</sequence>
<feature type="domain" description="RNA polymerase sigma-70 region 2" evidence="7">
    <location>
        <begin position="27"/>
        <end position="96"/>
    </location>
</feature>
<evidence type="ECO:0000256" key="5">
    <source>
        <dbReference type="SAM" id="MobiDB-lite"/>
    </source>
</evidence>
<organism evidence="9 10">
    <name type="scientific">Rhizocola hellebori</name>
    <dbReference type="NCBI Taxonomy" id="1392758"/>
    <lineage>
        <taxon>Bacteria</taxon>
        <taxon>Bacillati</taxon>
        <taxon>Actinomycetota</taxon>
        <taxon>Actinomycetes</taxon>
        <taxon>Micromonosporales</taxon>
        <taxon>Micromonosporaceae</taxon>
        <taxon>Rhizocola</taxon>
    </lineage>
</organism>
<evidence type="ECO:0000313" key="9">
    <source>
        <dbReference type="EMBL" id="GIH03590.1"/>
    </source>
</evidence>
<dbReference type="Pfam" id="PF04542">
    <property type="entry name" value="Sigma70_r2"/>
    <property type="match status" value="1"/>
</dbReference>
<evidence type="ECO:0000313" key="10">
    <source>
        <dbReference type="Proteomes" id="UP000612899"/>
    </source>
</evidence>
<keyword evidence="3" id="KW-0238">DNA-binding</keyword>
<dbReference type="GO" id="GO:0016987">
    <property type="term" value="F:sigma factor activity"/>
    <property type="evidence" value="ECO:0007669"/>
    <property type="project" value="UniProtKB-KW"/>
</dbReference>
<dbReference type="InterPro" id="IPR000943">
    <property type="entry name" value="RNA_pol_sigma70"/>
</dbReference>
<dbReference type="InterPro" id="IPR007627">
    <property type="entry name" value="RNA_pol_sigma70_r2"/>
</dbReference>
<dbReference type="Pfam" id="PF04545">
    <property type="entry name" value="Sigma70_r4"/>
    <property type="match status" value="1"/>
</dbReference>
<dbReference type="EMBL" id="BONY01000008">
    <property type="protein sequence ID" value="GIH03590.1"/>
    <property type="molecule type" value="Genomic_DNA"/>
</dbReference>
<evidence type="ECO:0000256" key="3">
    <source>
        <dbReference type="ARBA" id="ARBA00023125"/>
    </source>
</evidence>
<dbReference type="InterPro" id="IPR007630">
    <property type="entry name" value="RNA_pol_sigma70_r4"/>
</dbReference>
<dbReference type="PANTHER" id="PTHR30385:SF4">
    <property type="entry name" value="RNA POLYMERASE SIGMA-E FACTOR"/>
    <property type="match status" value="1"/>
</dbReference>
<dbReference type="PANTHER" id="PTHR30385">
    <property type="entry name" value="SIGMA FACTOR F FLAGELLAR"/>
    <property type="match status" value="1"/>
</dbReference>
<dbReference type="Gene3D" id="1.10.10.10">
    <property type="entry name" value="Winged helix-like DNA-binding domain superfamily/Winged helix DNA-binding domain"/>
    <property type="match status" value="2"/>
</dbReference>
<dbReference type="Proteomes" id="UP000612899">
    <property type="component" value="Unassembled WGS sequence"/>
</dbReference>
<dbReference type="AlphaFoldDB" id="A0A8J3Q5I7"/>